<dbReference type="AlphaFoldDB" id="A0A653ETL4"/>
<dbReference type="RefSeq" id="WP_204802792.1">
    <property type="nucleotide sequence ID" value="NZ_CAJMWM010000001.1"/>
</dbReference>
<reference evidence="2" key="1">
    <citation type="submission" date="2019-05" db="EMBL/GenBank/DDBJ databases">
        <authorList>
            <person name="Naeem R."/>
            <person name="Antony C."/>
            <person name="Guan Q."/>
        </authorList>
    </citation>
    <scope>NUCLEOTIDE SEQUENCE</scope>
    <source>
        <strain evidence="2">2</strain>
    </source>
</reference>
<gene>
    <name evidence="2" type="ORF">BIN_B_03680</name>
</gene>
<evidence type="ECO:0000256" key="1">
    <source>
        <dbReference type="SAM" id="MobiDB-lite"/>
    </source>
</evidence>
<accession>A0A653ETL4</accession>
<feature type="compositionally biased region" description="Basic and acidic residues" evidence="1">
    <location>
        <begin position="273"/>
        <end position="287"/>
    </location>
</feature>
<feature type="region of interest" description="Disordered" evidence="1">
    <location>
        <begin position="72"/>
        <end position="126"/>
    </location>
</feature>
<feature type="region of interest" description="Disordered" evidence="1">
    <location>
        <begin position="261"/>
        <end position="314"/>
    </location>
</feature>
<protein>
    <submittedName>
        <fullName evidence="2">Uncharacterized protein</fullName>
    </submittedName>
</protein>
<sequence length="314" mass="31825">MNQPMHFDIATFRDMSGRMAEDGFHAGNLARDATFSYSPAGGNSPTGFILSTGLGALQGDLALGPPGILDGAAGTDRGVQTGLSNIEGQDQTNAGRARLAKDPGDPESIEQQAADKAKEAAEKPEQMMQQMLRQMLQMAAQTGGQFGQQFGQLSQQFSQLFGQATQQMSQLFSQAGKAGASGVEPAVDAAAAGLDAAGAAGGGAGGAGLGVTMPAGLDEAVTPMTTSSALAPSAIPLAAGPQAASAAGRGGMPMMPMMPMAPHRGSGDGSTSVKRDPKIFPESKIYDPPKGTEQNFGANPEIEAEEPPFGTAKA</sequence>
<evidence type="ECO:0000313" key="2">
    <source>
        <dbReference type="EMBL" id="VTP00720.1"/>
    </source>
</evidence>
<dbReference type="EMBL" id="LR589107">
    <property type="protein sequence ID" value="VTP00720.1"/>
    <property type="molecule type" value="Genomic_DNA"/>
</dbReference>
<feature type="compositionally biased region" description="Polar residues" evidence="1">
    <location>
        <begin position="81"/>
        <end position="94"/>
    </location>
</feature>
<proteinExistence type="predicted"/>
<organism evidence="2">
    <name type="scientific">Mycobacterium riyadhense</name>
    <dbReference type="NCBI Taxonomy" id="486698"/>
    <lineage>
        <taxon>Bacteria</taxon>
        <taxon>Bacillati</taxon>
        <taxon>Actinomycetota</taxon>
        <taxon>Actinomycetes</taxon>
        <taxon>Mycobacteriales</taxon>
        <taxon>Mycobacteriaceae</taxon>
        <taxon>Mycobacterium</taxon>
    </lineage>
</organism>
<feature type="compositionally biased region" description="Basic and acidic residues" evidence="1">
    <location>
        <begin position="113"/>
        <end position="125"/>
    </location>
</feature>
<name>A0A653ETL4_9MYCO</name>